<gene>
    <name evidence="3" type="ORF">IWQ60_003927</name>
</gene>
<reference evidence="3" key="1">
    <citation type="submission" date="2022-07" db="EMBL/GenBank/DDBJ databases">
        <title>Phylogenomic reconstructions and comparative analyses of Kickxellomycotina fungi.</title>
        <authorList>
            <person name="Reynolds N.K."/>
            <person name="Stajich J.E."/>
            <person name="Barry K."/>
            <person name="Grigoriev I.V."/>
            <person name="Crous P."/>
            <person name="Smith M.E."/>
        </authorList>
    </citation>
    <scope>NUCLEOTIDE SEQUENCE</scope>
    <source>
        <strain evidence="3">RSA 861</strain>
    </source>
</reference>
<keyword evidence="4" id="KW-1185">Reference proteome</keyword>
<dbReference type="GO" id="GO:0005096">
    <property type="term" value="F:GTPase activator activity"/>
    <property type="evidence" value="ECO:0007669"/>
    <property type="project" value="UniProtKB-KW"/>
</dbReference>
<dbReference type="EMBL" id="JANBPT010000178">
    <property type="protein sequence ID" value="KAJ1926271.1"/>
    <property type="molecule type" value="Genomic_DNA"/>
</dbReference>
<feature type="domain" description="Rap-GAP" evidence="2">
    <location>
        <begin position="1"/>
        <end position="181"/>
    </location>
</feature>
<dbReference type="InterPro" id="IPR035974">
    <property type="entry name" value="Rap/Ran-GAP_sf"/>
</dbReference>
<dbReference type="InterPro" id="IPR000331">
    <property type="entry name" value="Rap/Ran_GAP_dom"/>
</dbReference>
<evidence type="ECO:0000259" key="2">
    <source>
        <dbReference type="PROSITE" id="PS50085"/>
    </source>
</evidence>
<dbReference type="AlphaFoldDB" id="A0A9W8A9V3"/>
<dbReference type="SUPFAM" id="SSF111347">
    <property type="entry name" value="Rap/Ran-GAP"/>
    <property type="match status" value="1"/>
</dbReference>
<protein>
    <recommendedName>
        <fullName evidence="2">Rap-GAP domain-containing protein</fullName>
    </recommendedName>
</protein>
<evidence type="ECO:0000313" key="4">
    <source>
        <dbReference type="Proteomes" id="UP001150569"/>
    </source>
</evidence>
<dbReference type="PANTHER" id="PTHR15711">
    <property type="entry name" value="RAP GTPASE-ACTIVATING PROTEIN"/>
    <property type="match status" value="1"/>
</dbReference>
<dbReference type="OrthoDB" id="2499658at2759"/>
<dbReference type="PANTHER" id="PTHR15711:SF65">
    <property type="entry name" value="RAPGAP_RANGAP DOMAIN-CONTAINING PROTEIN"/>
    <property type="match status" value="1"/>
</dbReference>
<proteinExistence type="predicted"/>
<name>A0A9W8A9V3_9FUNG</name>
<organism evidence="3 4">
    <name type="scientific">Tieghemiomyces parasiticus</name>
    <dbReference type="NCBI Taxonomy" id="78921"/>
    <lineage>
        <taxon>Eukaryota</taxon>
        <taxon>Fungi</taxon>
        <taxon>Fungi incertae sedis</taxon>
        <taxon>Zoopagomycota</taxon>
        <taxon>Kickxellomycotina</taxon>
        <taxon>Dimargaritomycetes</taxon>
        <taxon>Dimargaritales</taxon>
        <taxon>Dimargaritaceae</taxon>
        <taxon>Tieghemiomyces</taxon>
    </lineage>
</organism>
<dbReference type="Proteomes" id="UP001150569">
    <property type="component" value="Unassembled WGS sequence"/>
</dbReference>
<evidence type="ECO:0000313" key="3">
    <source>
        <dbReference type="EMBL" id="KAJ1926271.1"/>
    </source>
</evidence>
<comment type="caution">
    <text evidence="3">The sequence shown here is derived from an EMBL/GenBank/DDBJ whole genome shotgun (WGS) entry which is preliminary data.</text>
</comment>
<sequence length="194" mass="22185">MDKVSPGFIEFMHFMGNMIELKGWHRYRAGLDVTHGSTGEKSLFATWNDHEVMFHVAPLLPLQPKDPQQIERKRHIGNDVLVIVYHDSDLPYQIKSLTSKQTHIVCLVRPVKGGYGVEFLVKEGVPAFQPLWKTPIMLSKTRQSRELLLEKCINGIKAIYQHVPAFSDKIAKTRLAMLEDLLHKYVPESQAGRV</sequence>
<evidence type="ECO:0000256" key="1">
    <source>
        <dbReference type="ARBA" id="ARBA00022468"/>
    </source>
</evidence>
<dbReference type="PROSITE" id="PS50085">
    <property type="entry name" value="RAPGAP"/>
    <property type="match status" value="1"/>
</dbReference>
<dbReference type="Pfam" id="PF02145">
    <property type="entry name" value="Rap_GAP"/>
    <property type="match status" value="1"/>
</dbReference>
<keyword evidence="1" id="KW-0343">GTPase activation</keyword>
<dbReference type="InterPro" id="IPR050989">
    <property type="entry name" value="Rap1_Ran_GAP"/>
</dbReference>
<accession>A0A9W8A9V3</accession>
<dbReference type="GO" id="GO:0051056">
    <property type="term" value="P:regulation of small GTPase mediated signal transduction"/>
    <property type="evidence" value="ECO:0007669"/>
    <property type="project" value="InterPro"/>
</dbReference>
<dbReference type="Gene3D" id="3.40.50.11210">
    <property type="entry name" value="Rap/Ran-GAP"/>
    <property type="match status" value="1"/>
</dbReference>